<dbReference type="STRING" id="47311.MBCUT_14590"/>
<dbReference type="PATRIC" id="fig|47311.3.peg.1592"/>
<organism evidence="2 3">
    <name type="scientific">Methanobrevibacter cuticularis</name>
    <dbReference type="NCBI Taxonomy" id="47311"/>
    <lineage>
        <taxon>Archaea</taxon>
        <taxon>Methanobacteriati</taxon>
        <taxon>Methanobacteriota</taxon>
        <taxon>Methanomada group</taxon>
        <taxon>Methanobacteria</taxon>
        <taxon>Methanobacteriales</taxon>
        <taxon>Methanobacteriaceae</taxon>
        <taxon>Methanobrevibacter</taxon>
    </lineage>
</organism>
<dbReference type="Pfam" id="PF14251">
    <property type="entry name" value="PterinBD-DUF4346"/>
    <property type="match status" value="1"/>
</dbReference>
<sequence length="547" mass="61458">MKILIITGKLAYPLVKKLTNESNEDVIIHVADTQIAAFLTPNKVIKDVKKYYSDVLKDIDMILVPGLMKKDSTEIAKALNIPTFKGSADAADLSMVLNLIEELELSETKTADKLIEDEKRKKAFEFIENFENDSEKVLKLLKKPNNILIKDLAVGEDFPMRILGEIANAPSLSKEELIWKAQYFIDNGVDMIDIGMIAGEDMSSEIPNIISTLRSVIGNRPLSIDTLNTKEIKIAVENDIDLVLSLDLGNYKEVLPILKEKNIPAVLLPTNFSESFIPHTPKERVLAMNKLVNACEGIDTIADMVLDPINSSSIVDSIIACREFRKTQDIPMFFGVGNVTELLDTDSTGANALLGGIAMELKTSVLFTPDESGKTWNSVNELAISSKMMFLAKHRDSIPKDLGLNLLIFKDKKKRQFEQIQEIQQINESDEEISENLDIQTYNAEKELRFILDPKGSFKIKVEHGTRYDKSKIVVTHFKKAKPDLAIQGQDARKIYNELVERGLVTRLEHAAYLGAELQKAEIAMITTKEYVQDFELFKKPLILNNK</sequence>
<keyword evidence="3" id="KW-1185">Reference proteome</keyword>
<dbReference type="Gene3D" id="3.20.20.20">
    <property type="entry name" value="Dihydropteroate synthase-like"/>
    <property type="match status" value="1"/>
</dbReference>
<dbReference type="AlphaFoldDB" id="A0A166DD56"/>
<evidence type="ECO:0000259" key="1">
    <source>
        <dbReference type="PROSITE" id="PS50972"/>
    </source>
</evidence>
<dbReference type="Proteomes" id="UP000077275">
    <property type="component" value="Unassembled WGS sequence"/>
</dbReference>
<reference evidence="2 3" key="1">
    <citation type="submission" date="2016-04" db="EMBL/GenBank/DDBJ databases">
        <title>Genome sequence of Methanobrevibacter cuticularis DSM 11139.</title>
        <authorList>
            <person name="Poehlein A."/>
            <person name="Seedorf H."/>
            <person name="Daniel R."/>
        </authorList>
    </citation>
    <scope>NUCLEOTIDE SEQUENCE [LARGE SCALE GENOMIC DNA]</scope>
    <source>
        <strain evidence="2 3">DSM 11139</strain>
    </source>
</reference>
<dbReference type="InterPro" id="IPR000489">
    <property type="entry name" value="Pterin-binding_dom"/>
</dbReference>
<dbReference type="NCBIfam" id="TIGR00284">
    <property type="entry name" value="dihydropteroate synthase-like protein"/>
    <property type="match status" value="1"/>
</dbReference>
<dbReference type="InterPro" id="IPR011005">
    <property type="entry name" value="Dihydropteroate_synth-like_sf"/>
</dbReference>
<dbReference type="GO" id="GO:0042558">
    <property type="term" value="P:pteridine-containing compound metabolic process"/>
    <property type="evidence" value="ECO:0007669"/>
    <property type="project" value="InterPro"/>
</dbReference>
<evidence type="ECO:0000313" key="2">
    <source>
        <dbReference type="EMBL" id="KZX15464.1"/>
    </source>
</evidence>
<name>A0A166DD56_9EURY</name>
<comment type="caution">
    <text evidence="2">The sequence shown here is derived from an EMBL/GenBank/DDBJ whole genome shotgun (WGS) entry which is preliminary data.</text>
</comment>
<dbReference type="RefSeq" id="WP_067260029.1">
    <property type="nucleotide sequence ID" value="NZ_LWMW01000117.1"/>
</dbReference>
<dbReference type="SUPFAM" id="SSF51717">
    <property type="entry name" value="Dihydropteroate synthetase-like"/>
    <property type="match status" value="1"/>
</dbReference>
<gene>
    <name evidence="2" type="ORF">MBCUT_14590</name>
</gene>
<dbReference type="PROSITE" id="PS50972">
    <property type="entry name" value="PTERIN_BINDING"/>
    <property type="match status" value="1"/>
</dbReference>
<dbReference type="Pfam" id="PF00809">
    <property type="entry name" value="Pterin_bind"/>
    <property type="match status" value="1"/>
</dbReference>
<feature type="domain" description="Pterin-binding" evidence="1">
    <location>
        <begin position="151"/>
        <end position="390"/>
    </location>
</feature>
<accession>A0A166DD56</accession>
<dbReference type="OrthoDB" id="70327at2157"/>
<dbReference type="InterPro" id="IPR025595">
    <property type="entry name" value="PterinBD-DUF4346"/>
</dbReference>
<dbReference type="InterPro" id="IPR005236">
    <property type="entry name" value="Dihydropt_synth"/>
</dbReference>
<protein>
    <submittedName>
        <fullName evidence="2">Pterin binding enzyme</fullName>
    </submittedName>
</protein>
<proteinExistence type="predicted"/>
<dbReference type="EMBL" id="LWMW01000117">
    <property type="protein sequence ID" value="KZX15464.1"/>
    <property type="molecule type" value="Genomic_DNA"/>
</dbReference>
<evidence type="ECO:0000313" key="3">
    <source>
        <dbReference type="Proteomes" id="UP000077275"/>
    </source>
</evidence>